<dbReference type="GO" id="GO:0044550">
    <property type="term" value="P:secondary metabolite biosynthetic process"/>
    <property type="evidence" value="ECO:0007669"/>
    <property type="project" value="TreeGrafter"/>
</dbReference>
<dbReference type="SUPFAM" id="SSF56801">
    <property type="entry name" value="Acetyl-CoA synthetase-like"/>
    <property type="match status" value="1"/>
</dbReference>
<dbReference type="PANTHER" id="PTHR45527">
    <property type="entry name" value="NONRIBOSOMAL PEPTIDE SYNTHETASE"/>
    <property type="match status" value="1"/>
</dbReference>
<feature type="domain" description="AMP-dependent synthetase/ligase" evidence="1">
    <location>
        <begin position="15"/>
        <end position="365"/>
    </location>
</feature>
<dbReference type="PROSITE" id="PS00455">
    <property type="entry name" value="AMP_BINDING"/>
    <property type="match status" value="1"/>
</dbReference>
<sequence length="516" mass="55650">MNDTSGPALHARFLRSVRRYPSRPAIRAGTETVRYDEAHALALAWAGELLAAARERPRAVAVLADKGVPAYVGVLAALFAGAAVVPMHPELPAVRIREMLRASAASVALADERGAAVLAETEPGLPVVVADRRAVRTGTRAPDVPESVAPSDLAYILFTSGSTGRPKGVPLTHGNFGHFFRITDQRYDFHADDVFSQVLELSFDCVVLELFSAWGAGGTVCHIPPHAYLDLPSFTAERGVSVWFSTPSAIDMVRRMGGLRDGALPSLRWSFFAGEALKCTDAADWQAAATKARIENLYGPAELTLTITGHRWQPELSRRLAVNGIVPIGAVHPGHRSILLAPDGTESATEGELCVSGPQSAAGYLDPADDEDRFVERDAERWYRTGDRVRVLPNGELAYLGRNDSQVQIHGVRVELPEVDQAVRACPGVADAVTVTRPTGGGLELVVFYTGTPVSPADLNRHLRRLLPDGAIPKAFRHLAEFPLNPNRKVDRIRLAALAAEAGRPVRPSRESLQQG</sequence>
<accession>X5IIF2</accession>
<protein>
    <submittedName>
        <fullName evidence="2">Nonribosomal peptide synthase</fullName>
    </submittedName>
</protein>
<evidence type="ECO:0000313" key="2">
    <source>
        <dbReference type="EMBL" id="BAO66530.1"/>
    </source>
</evidence>
<dbReference type="EMBL" id="AB818354">
    <property type="protein sequence ID" value="BAO66530.1"/>
    <property type="molecule type" value="Genomic_DNA"/>
</dbReference>
<dbReference type="PANTHER" id="PTHR45527:SF1">
    <property type="entry name" value="FATTY ACID SYNTHASE"/>
    <property type="match status" value="1"/>
</dbReference>
<name>X5IIF2_9ACTN</name>
<dbReference type="GO" id="GO:0043041">
    <property type="term" value="P:amino acid activation for nonribosomal peptide biosynthetic process"/>
    <property type="evidence" value="ECO:0007669"/>
    <property type="project" value="TreeGrafter"/>
</dbReference>
<proteinExistence type="predicted"/>
<dbReference type="InterPro" id="IPR000873">
    <property type="entry name" value="AMP-dep_synth/lig_dom"/>
</dbReference>
<dbReference type="InterPro" id="IPR045851">
    <property type="entry name" value="AMP-bd_C_sf"/>
</dbReference>
<dbReference type="Gene3D" id="3.30.300.30">
    <property type="match status" value="1"/>
</dbReference>
<dbReference type="NCBIfam" id="TIGR01733">
    <property type="entry name" value="AA-adenyl-dom"/>
    <property type="match status" value="1"/>
</dbReference>
<dbReference type="AlphaFoldDB" id="X5IIF2"/>
<dbReference type="InterPro" id="IPR042099">
    <property type="entry name" value="ANL_N_sf"/>
</dbReference>
<dbReference type="Gene3D" id="3.40.50.12780">
    <property type="entry name" value="N-terminal domain of ligase-like"/>
    <property type="match status" value="1"/>
</dbReference>
<reference evidence="2" key="1">
    <citation type="journal article" date="2013" name="ChemBioChem">
        <title>A unique amino transfer mechanism for constructing the ?-amino fatty acid starter unit in the biosynthesis of the macrolactam antibiotic cremimycin.</title>
        <authorList>
            <person name="Amagai K."/>
            <person name="Takaku R."/>
            <person name="Kudo F."/>
            <person name="Eguchi T."/>
        </authorList>
    </citation>
    <scope>NUCLEOTIDE SEQUENCE</scope>
    <source>
        <strain evidence="2">MJ635-86F5</strain>
    </source>
</reference>
<gene>
    <name evidence="2" type="primary">cmiS3</name>
</gene>
<dbReference type="Pfam" id="PF00501">
    <property type="entry name" value="AMP-binding"/>
    <property type="match status" value="1"/>
</dbReference>
<organism evidence="2">
    <name type="scientific">Streptomyces sp. MJ635-86F5</name>
    <dbReference type="NCBI Taxonomy" id="1321967"/>
    <lineage>
        <taxon>Bacteria</taxon>
        <taxon>Bacillati</taxon>
        <taxon>Actinomycetota</taxon>
        <taxon>Actinomycetes</taxon>
        <taxon>Kitasatosporales</taxon>
        <taxon>Streptomycetaceae</taxon>
        <taxon>Streptomyces</taxon>
    </lineage>
</organism>
<dbReference type="InterPro" id="IPR010071">
    <property type="entry name" value="AA_adenyl_dom"/>
</dbReference>
<evidence type="ECO:0000259" key="1">
    <source>
        <dbReference type="Pfam" id="PF00501"/>
    </source>
</evidence>
<dbReference type="GO" id="GO:0031177">
    <property type="term" value="F:phosphopantetheine binding"/>
    <property type="evidence" value="ECO:0007669"/>
    <property type="project" value="TreeGrafter"/>
</dbReference>
<dbReference type="GO" id="GO:0005737">
    <property type="term" value="C:cytoplasm"/>
    <property type="evidence" value="ECO:0007669"/>
    <property type="project" value="TreeGrafter"/>
</dbReference>
<dbReference type="InterPro" id="IPR020845">
    <property type="entry name" value="AMP-binding_CS"/>
</dbReference>